<dbReference type="SUPFAM" id="SSF52540">
    <property type="entry name" value="P-loop containing nucleoside triphosphate hydrolases"/>
    <property type="match status" value="1"/>
</dbReference>
<keyword evidence="2" id="KW-0539">Nucleus</keyword>
<feature type="non-terminal residue" evidence="4">
    <location>
        <position position="204"/>
    </location>
</feature>
<evidence type="ECO:0000256" key="1">
    <source>
        <dbReference type="ARBA" id="ARBA00004123"/>
    </source>
</evidence>
<dbReference type="GO" id="GO:0016887">
    <property type="term" value="F:ATP hydrolysis activity"/>
    <property type="evidence" value="ECO:0007669"/>
    <property type="project" value="TreeGrafter"/>
</dbReference>
<dbReference type="InterPro" id="IPR038718">
    <property type="entry name" value="SNF2-like_sf"/>
</dbReference>
<feature type="domain" description="SNF2 N-terminal" evidence="3">
    <location>
        <begin position="3"/>
        <end position="121"/>
    </location>
</feature>
<dbReference type="Gene3D" id="3.40.50.300">
    <property type="entry name" value="P-loop containing nucleotide triphosphate hydrolases"/>
    <property type="match status" value="1"/>
</dbReference>
<name>A0A392P0Y5_9FABA</name>
<keyword evidence="5" id="KW-1185">Reference proteome</keyword>
<dbReference type="PANTHER" id="PTHR45623:SF51">
    <property type="entry name" value="DNA HELICASE CHROMATIN REGULATOR PHD FAMILY-RELATED"/>
    <property type="match status" value="1"/>
</dbReference>
<organism evidence="4 5">
    <name type="scientific">Trifolium medium</name>
    <dbReference type="NCBI Taxonomy" id="97028"/>
    <lineage>
        <taxon>Eukaryota</taxon>
        <taxon>Viridiplantae</taxon>
        <taxon>Streptophyta</taxon>
        <taxon>Embryophyta</taxon>
        <taxon>Tracheophyta</taxon>
        <taxon>Spermatophyta</taxon>
        <taxon>Magnoliopsida</taxon>
        <taxon>eudicotyledons</taxon>
        <taxon>Gunneridae</taxon>
        <taxon>Pentapetalae</taxon>
        <taxon>rosids</taxon>
        <taxon>fabids</taxon>
        <taxon>Fabales</taxon>
        <taxon>Fabaceae</taxon>
        <taxon>Papilionoideae</taxon>
        <taxon>50 kb inversion clade</taxon>
        <taxon>NPAAA clade</taxon>
        <taxon>Hologalegina</taxon>
        <taxon>IRL clade</taxon>
        <taxon>Trifolieae</taxon>
        <taxon>Trifolium</taxon>
    </lineage>
</organism>
<comment type="subcellular location">
    <subcellularLocation>
        <location evidence="1">Nucleus</location>
    </subcellularLocation>
</comment>
<dbReference type="GO" id="GO:0003677">
    <property type="term" value="F:DNA binding"/>
    <property type="evidence" value="ECO:0007669"/>
    <property type="project" value="UniProtKB-KW"/>
</dbReference>
<feature type="non-terminal residue" evidence="4">
    <location>
        <position position="1"/>
    </location>
</feature>
<dbReference type="Gene3D" id="3.40.50.10810">
    <property type="entry name" value="Tandem AAA-ATPase domain"/>
    <property type="match status" value="1"/>
</dbReference>
<keyword evidence="4" id="KW-0067">ATP-binding</keyword>
<sequence>TGLSAWETEFLHLAPSANLVVYQGEKDVRSSIRSLEFYNEDGGVLFQILLSSSEIVIEDLDALRCIKWEAIIIDECQRRPRILGNIDDVNILAAEIRLLLVSGQIKEDRADYMKLLSLLKSGHDELHFSSASISDLKSQLEQYIALKCNSDSSRFIEYWVPAQLSSLQLEQYCSLLLSNSLLLCSGPKPASVDALGELIISTRK</sequence>
<dbReference type="GO" id="GO:0004386">
    <property type="term" value="F:helicase activity"/>
    <property type="evidence" value="ECO:0007669"/>
    <property type="project" value="UniProtKB-KW"/>
</dbReference>
<keyword evidence="4" id="KW-0378">Hydrolase</keyword>
<proteinExistence type="predicted"/>
<dbReference type="Pfam" id="PF00176">
    <property type="entry name" value="SNF2-rel_dom"/>
    <property type="match status" value="1"/>
</dbReference>
<dbReference type="InterPro" id="IPR000330">
    <property type="entry name" value="SNF2_N"/>
</dbReference>
<evidence type="ECO:0000313" key="4">
    <source>
        <dbReference type="EMBL" id="MCI05170.1"/>
    </source>
</evidence>
<dbReference type="Proteomes" id="UP000265520">
    <property type="component" value="Unassembled WGS sequence"/>
</dbReference>
<dbReference type="EMBL" id="LXQA010057750">
    <property type="protein sequence ID" value="MCI05170.1"/>
    <property type="molecule type" value="Genomic_DNA"/>
</dbReference>
<evidence type="ECO:0000313" key="5">
    <source>
        <dbReference type="Proteomes" id="UP000265520"/>
    </source>
</evidence>
<evidence type="ECO:0000259" key="3">
    <source>
        <dbReference type="Pfam" id="PF00176"/>
    </source>
</evidence>
<dbReference type="GO" id="GO:0140658">
    <property type="term" value="F:ATP-dependent chromatin remodeler activity"/>
    <property type="evidence" value="ECO:0007669"/>
    <property type="project" value="TreeGrafter"/>
</dbReference>
<dbReference type="GO" id="GO:0005634">
    <property type="term" value="C:nucleus"/>
    <property type="evidence" value="ECO:0007669"/>
    <property type="project" value="UniProtKB-SubCell"/>
</dbReference>
<keyword evidence="4" id="KW-0347">Helicase</keyword>
<dbReference type="GO" id="GO:0003682">
    <property type="term" value="F:chromatin binding"/>
    <property type="evidence" value="ECO:0007669"/>
    <property type="project" value="TreeGrafter"/>
</dbReference>
<keyword evidence="4" id="KW-0547">Nucleotide-binding</keyword>
<dbReference type="GO" id="GO:0042393">
    <property type="term" value="F:histone binding"/>
    <property type="evidence" value="ECO:0007669"/>
    <property type="project" value="TreeGrafter"/>
</dbReference>
<dbReference type="PANTHER" id="PTHR45623">
    <property type="entry name" value="CHROMODOMAIN-HELICASE-DNA-BINDING PROTEIN 3-RELATED-RELATED"/>
    <property type="match status" value="1"/>
</dbReference>
<dbReference type="GO" id="GO:0005524">
    <property type="term" value="F:ATP binding"/>
    <property type="evidence" value="ECO:0007669"/>
    <property type="project" value="InterPro"/>
</dbReference>
<reference evidence="4 5" key="1">
    <citation type="journal article" date="2018" name="Front. Plant Sci.">
        <title>Red Clover (Trifolium pratense) and Zigzag Clover (T. medium) - A Picture of Genomic Similarities and Differences.</title>
        <authorList>
            <person name="Dluhosova J."/>
            <person name="Istvanek J."/>
            <person name="Nedelnik J."/>
            <person name="Repkova J."/>
        </authorList>
    </citation>
    <scope>NUCLEOTIDE SEQUENCE [LARGE SCALE GENOMIC DNA]</scope>
    <source>
        <strain evidence="5">cv. 10/8</strain>
        <tissue evidence="4">Leaf</tissue>
    </source>
</reference>
<dbReference type="GO" id="GO:0000785">
    <property type="term" value="C:chromatin"/>
    <property type="evidence" value="ECO:0007669"/>
    <property type="project" value="TreeGrafter"/>
</dbReference>
<keyword evidence="4" id="KW-0238">DNA-binding</keyword>
<accession>A0A392P0Y5</accession>
<dbReference type="InterPro" id="IPR027417">
    <property type="entry name" value="P-loop_NTPase"/>
</dbReference>
<evidence type="ECO:0000256" key="2">
    <source>
        <dbReference type="ARBA" id="ARBA00023242"/>
    </source>
</evidence>
<comment type="caution">
    <text evidence="4">The sequence shown here is derived from an EMBL/GenBank/DDBJ whole genome shotgun (WGS) entry which is preliminary data.</text>
</comment>
<protein>
    <submittedName>
        <fullName evidence="4">Chromodomain-helicase-DNA-binding protein 3-like</fullName>
    </submittedName>
</protein>
<dbReference type="AlphaFoldDB" id="A0A392P0Y5"/>